<evidence type="ECO:0000256" key="1">
    <source>
        <dbReference type="ARBA" id="ARBA00004240"/>
    </source>
</evidence>
<dbReference type="GO" id="GO:0042157">
    <property type="term" value="P:lipoprotein metabolic process"/>
    <property type="evidence" value="ECO:0007669"/>
    <property type="project" value="TreeGrafter"/>
</dbReference>
<sequence length="881" mass="98942">MDRTRGVLLVFLTFFAYTRQFEVGTLYMYGYETSVLLNEPQPLPVSTTKDVGFRVELTAEITPVWQHPTNSHEQILQLTVVTPKLSVKARQGPSPEGFLHKPSKVEMYKLHPLFLHWDNGQIKKVYHVDGSESSVLNVMKGISSLLQHQVKNVKETEVDASGKCDVIYKLADSTHVSKLKKNCRTVVPVAYFNHTNKVLGAQIDSQVTVSYVLSDEDKIIRKATSMETHFLRVEARKQSGAEVMSKQVLHLKGREKVNTPKYTGKSVAEVIKSISSKLQKKLLTDQLATNPDPKECIACKSLKDLVNSFRSTLSSKNLGSQGSAIAFLRLLKKVRESDQETFHAVLKDKKNSKILAQLLDIAAAAQIEPAHKAAMSVLRFNGLADLPERYLLSLSLSTHPSEFIIQDIMKLVKKGHNNDKLYETLVLTVASLTHTFSRTPNNMKQPIVSEVRNFLVEKLRSCDDELCQLMYIRGLKNLRMADTVNVLLEFAEGEARKPAIYATRALQTMPDSYITKEVCVTMERIFLELRSKHDSSVRAMAVDILLRHNPSEDLLRVILQMMALQDSKELNTLLLGRLYDLSQSSKYLQQMLNKLLKDPQYNNYHILGQNGVSSAFSRMLYEDKSANSSFSNMLEIQGGLLKRSTVDVFVESHDAQMRLLSFGIFAGGLSVFSGEDAIDDGEDANAGIEITLMDTQLRPFVFFSGQGELMGHVWSGTGSERTTALQGSLLLQDHLQVVPLQNGLNAELLLNGAISYDFAGEIQISLWNRNAHSLVEVGAAMVIQGVARVDTSFVQTLIEFNTGAQTQLNFISDLDFYEEVIMCLQMVQPNFEVVNNVRKLERIPGSNYVLRKYKRKLSHVPGKTFVMNKKNTELCNKMFSK</sequence>
<gene>
    <name evidence="8" type="ORF">OTU49_001825</name>
</gene>
<name>A0AAW0XSP7_CHEQU</name>
<keyword evidence="2" id="KW-0813">Transport</keyword>
<proteinExistence type="predicted"/>
<dbReference type="GO" id="GO:0016323">
    <property type="term" value="C:basolateral plasma membrane"/>
    <property type="evidence" value="ECO:0007669"/>
    <property type="project" value="TreeGrafter"/>
</dbReference>
<feature type="chain" id="PRO_5043452307" description="Vitellogenin domain-containing protein" evidence="6">
    <location>
        <begin position="21"/>
        <end position="881"/>
    </location>
</feature>
<comment type="subcellular location">
    <subcellularLocation>
        <location evidence="1">Endoplasmic reticulum</location>
    </subcellularLocation>
</comment>
<comment type="caution">
    <text evidence="5">Lacks conserved residue(s) required for the propagation of feature annotation.</text>
</comment>
<dbReference type="InterPro" id="IPR011030">
    <property type="entry name" value="Lipovitellin_superhlx_dom"/>
</dbReference>
<dbReference type="Proteomes" id="UP001445076">
    <property type="component" value="Unassembled WGS sequence"/>
</dbReference>
<dbReference type="PROSITE" id="PS51211">
    <property type="entry name" value="VITELLOGENIN"/>
    <property type="match status" value="1"/>
</dbReference>
<evidence type="ECO:0000256" key="2">
    <source>
        <dbReference type="ARBA" id="ARBA00022448"/>
    </source>
</evidence>
<dbReference type="Pfam" id="PF19444">
    <property type="entry name" value="MTP_lip_bd"/>
    <property type="match status" value="1"/>
</dbReference>
<evidence type="ECO:0000256" key="6">
    <source>
        <dbReference type="SAM" id="SignalP"/>
    </source>
</evidence>
<dbReference type="GO" id="GO:0008289">
    <property type="term" value="F:lipid binding"/>
    <property type="evidence" value="ECO:0007669"/>
    <property type="project" value="InterPro"/>
</dbReference>
<evidence type="ECO:0000313" key="9">
    <source>
        <dbReference type="Proteomes" id="UP001445076"/>
    </source>
</evidence>
<evidence type="ECO:0000256" key="5">
    <source>
        <dbReference type="PROSITE-ProRule" id="PRU00557"/>
    </source>
</evidence>
<dbReference type="InterPro" id="IPR045811">
    <property type="entry name" value="MTP_lip-bd"/>
</dbReference>
<dbReference type="GO" id="GO:0005794">
    <property type="term" value="C:Golgi apparatus"/>
    <property type="evidence" value="ECO:0007669"/>
    <property type="project" value="TreeGrafter"/>
</dbReference>
<keyword evidence="4" id="KW-0256">Endoplasmic reticulum</keyword>
<dbReference type="InterPro" id="IPR015819">
    <property type="entry name" value="Lipid_transp_b-sht_shell"/>
</dbReference>
<dbReference type="Pfam" id="PF01347">
    <property type="entry name" value="Vitellogenin_N"/>
    <property type="match status" value="1"/>
</dbReference>
<organism evidence="8 9">
    <name type="scientific">Cherax quadricarinatus</name>
    <name type="common">Australian red claw crayfish</name>
    <dbReference type="NCBI Taxonomy" id="27406"/>
    <lineage>
        <taxon>Eukaryota</taxon>
        <taxon>Metazoa</taxon>
        <taxon>Ecdysozoa</taxon>
        <taxon>Arthropoda</taxon>
        <taxon>Crustacea</taxon>
        <taxon>Multicrustacea</taxon>
        <taxon>Malacostraca</taxon>
        <taxon>Eumalacostraca</taxon>
        <taxon>Eucarida</taxon>
        <taxon>Decapoda</taxon>
        <taxon>Pleocyemata</taxon>
        <taxon>Astacidea</taxon>
        <taxon>Parastacoidea</taxon>
        <taxon>Parastacidae</taxon>
        <taxon>Cherax</taxon>
    </lineage>
</organism>
<evidence type="ECO:0000313" key="8">
    <source>
        <dbReference type="EMBL" id="KAK8742358.1"/>
    </source>
</evidence>
<protein>
    <recommendedName>
        <fullName evidence="7">Vitellogenin domain-containing protein</fullName>
    </recommendedName>
</protein>
<reference evidence="8 9" key="1">
    <citation type="journal article" date="2024" name="BMC Genomics">
        <title>Genome assembly of redclaw crayfish (Cherax quadricarinatus) provides insights into its immune adaptation and hypoxia tolerance.</title>
        <authorList>
            <person name="Liu Z."/>
            <person name="Zheng J."/>
            <person name="Li H."/>
            <person name="Fang K."/>
            <person name="Wang S."/>
            <person name="He J."/>
            <person name="Zhou D."/>
            <person name="Weng S."/>
            <person name="Chi M."/>
            <person name="Gu Z."/>
            <person name="He J."/>
            <person name="Li F."/>
            <person name="Wang M."/>
        </authorList>
    </citation>
    <scope>NUCLEOTIDE SEQUENCE [LARGE SCALE GENOMIC DNA]</scope>
    <source>
        <strain evidence="8">ZL_2023a</strain>
    </source>
</reference>
<dbReference type="Gene3D" id="2.30.230.10">
    <property type="entry name" value="Lipovitellin, beta-sheet shell regions, chain A"/>
    <property type="match status" value="1"/>
</dbReference>
<dbReference type="InterPro" id="IPR039988">
    <property type="entry name" value="MTTP"/>
</dbReference>
<evidence type="ECO:0000259" key="7">
    <source>
        <dbReference type="PROSITE" id="PS51211"/>
    </source>
</evidence>
<dbReference type="EMBL" id="JARKIK010000028">
    <property type="protein sequence ID" value="KAK8742358.1"/>
    <property type="molecule type" value="Genomic_DNA"/>
</dbReference>
<dbReference type="Gene3D" id="1.25.10.20">
    <property type="entry name" value="Vitellinogen, superhelical"/>
    <property type="match status" value="1"/>
</dbReference>
<dbReference type="SMART" id="SM00638">
    <property type="entry name" value="LPD_N"/>
    <property type="match status" value="1"/>
</dbReference>
<evidence type="ECO:0000256" key="4">
    <source>
        <dbReference type="ARBA" id="ARBA00022824"/>
    </source>
</evidence>
<keyword evidence="3 6" id="KW-0732">Signal</keyword>
<dbReference type="PANTHER" id="PTHR13024:SF0">
    <property type="entry name" value="MICROSOMAL TRIACYLGLYCEROL TRANSFER PROTEIN"/>
    <property type="match status" value="1"/>
</dbReference>
<dbReference type="AlphaFoldDB" id="A0AAW0XSP7"/>
<dbReference type="SUPFAM" id="SSF48431">
    <property type="entry name" value="Lipovitellin-phosvitin complex, superhelical domain"/>
    <property type="match status" value="1"/>
</dbReference>
<dbReference type="SUPFAM" id="SSF56968">
    <property type="entry name" value="Lipovitellin-phosvitin complex, beta-sheet shell regions"/>
    <property type="match status" value="1"/>
</dbReference>
<evidence type="ECO:0000256" key="3">
    <source>
        <dbReference type="ARBA" id="ARBA00022729"/>
    </source>
</evidence>
<comment type="caution">
    <text evidence="8">The sequence shown here is derived from an EMBL/GenBank/DDBJ whole genome shotgun (WGS) entry which is preliminary data.</text>
</comment>
<dbReference type="PANTHER" id="PTHR13024">
    <property type="entry name" value="MICROSOMAL TRIGLYCERIDE TRANSFER PROTEIN, LARGE SUBUNIT"/>
    <property type="match status" value="1"/>
</dbReference>
<feature type="signal peptide" evidence="6">
    <location>
        <begin position="1"/>
        <end position="20"/>
    </location>
</feature>
<dbReference type="InterPro" id="IPR001747">
    <property type="entry name" value="Vitellogenin_N"/>
</dbReference>
<dbReference type="GO" id="GO:0005548">
    <property type="term" value="F:phospholipid transporter activity"/>
    <property type="evidence" value="ECO:0007669"/>
    <property type="project" value="InterPro"/>
</dbReference>
<dbReference type="InterPro" id="IPR015816">
    <property type="entry name" value="Vitellinogen_b-sht_N"/>
</dbReference>
<accession>A0AAW0XSP7</accession>
<keyword evidence="9" id="KW-1185">Reference proteome</keyword>
<feature type="domain" description="Vitellogenin" evidence="7">
    <location>
        <begin position="21"/>
        <end position="645"/>
    </location>
</feature>
<dbReference type="GO" id="GO:0005783">
    <property type="term" value="C:endoplasmic reticulum"/>
    <property type="evidence" value="ECO:0007669"/>
    <property type="project" value="UniProtKB-SubCell"/>
</dbReference>